<evidence type="ECO:0000256" key="4">
    <source>
        <dbReference type="ARBA" id="ARBA00023136"/>
    </source>
</evidence>
<accession>A0A7K1U358</accession>
<gene>
    <name evidence="8" type="ORF">GO493_10995</name>
</gene>
<dbReference type="InterPro" id="IPR033985">
    <property type="entry name" value="SusD-like_N"/>
</dbReference>
<protein>
    <submittedName>
        <fullName evidence="8">RagB/SusD family nutrient uptake outer membrane protein</fullName>
    </submittedName>
</protein>
<dbReference type="Gene3D" id="1.25.40.390">
    <property type="match status" value="1"/>
</dbReference>
<evidence type="ECO:0000313" key="9">
    <source>
        <dbReference type="Proteomes" id="UP000461730"/>
    </source>
</evidence>
<evidence type="ECO:0000259" key="7">
    <source>
        <dbReference type="Pfam" id="PF14322"/>
    </source>
</evidence>
<evidence type="ECO:0000256" key="3">
    <source>
        <dbReference type="ARBA" id="ARBA00022729"/>
    </source>
</evidence>
<keyword evidence="9" id="KW-1185">Reference proteome</keyword>
<evidence type="ECO:0000313" key="8">
    <source>
        <dbReference type="EMBL" id="MVT08789.1"/>
    </source>
</evidence>
<dbReference type="InterPro" id="IPR012944">
    <property type="entry name" value="SusD_RagB_dom"/>
</dbReference>
<keyword evidence="4" id="KW-0472">Membrane</keyword>
<sequence length="605" mass="68097">MTMRLKYNGMTRLQKIVPVLIVLAVSTLATGCRKDFLDREKLSVLNEEAIFSDSVYAIQYVNTRYSNLTYSWDPNRFGSGGLECAIDEAESALAPTGLQNIISGGALNPSNTDKNIWSTTYAQVRAINIFLRNRPVIPLSVENKMRCEGQLRFLRAWYYFTMLKHFGGFPIVGDTVFNETDKIDVPRSSYEECVNYIAAECDKAAGMLPLSYPNTTFPGEEYGRVTKGAALALKARALLYAASPLTNTQRADDPDHLVSYGNTDPDRWRIAAEANKAVIDMNAYSLYRGSTPFFYNLFLVYQPNDALPEQIFAYQTPSSERNSMLRETIMNPPSRGTRYIGTVSVFPLQELVDAFGMKNGLPITDPASGYSGIGDDMYKNRDPRFYYTVTFNGALRAFSGFSGDQPVRTYTGVIPAGNANETSANLDGIYKNNATRTGYYCYKMLSNTVIGGGSLLMRPGILIRYAEILLNAAEAYNEAYGPSEQIIGWLKDIRNRAGIEPGVDNMYGIRAGMNKEEMRAFIQAERRVELAFEEHRFWDVRRWKIASETENRDMHGMEITRAANGVFSYRLIVVRSHVFRDEMYFFPVPQTELTKSPSLKQNPGY</sequence>
<comment type="caution">
    <text evidence="8">The sequence shown here is derived from an EMBL/GenBank/DDBJ whole genome shotgun (WGS) entry which is preliminary data.</text>
</comment>
<evidence type="ECO:0000256" key="2">
    <source>
        <dbReference type="ARBA" id="ARBA00006275"/>
    </source>
</evidence>
<proteinExistence type="inferred from homology"/>
<dbReference type="EMBL" id="WRXN01000004">
    <property type="protein sequence ID" value="MVT08789.1"/>
    <property type="molecule type" value="Genomic_DNA"/>
</dbReference>
<dbReference type="Proteomes" id="UP000461730">
    <property type="component" value="Unassembled WGS sequence"/>
</dbReference>
<name>A0A7K1U358_9BACT</name>
<dbReference type="SUPFAM" id="SSF48452">
    <property type="entry name" value="TPR-like"/>
    <property type="match status" value="1"/>
</dbReference>
<keyword evidence="5" id="KW-0998">Cell outer membrane</keyword>
<comment type="similarity">
    <text evidence="2">Belongs to the SusD family.</text>
</comment>
<dbReference type="InterPro" id="IPR011990">
    <property type="entry name" value="TPR-like_helical_dom_sf"/>
</dbReference>
<dbReference type="PROSITE" id="PS51257">
    <property type="entry name" value="PROKAR_LIPOPROTEIN"/>
    <property type="match status" value="1"/>
</dbReference>
<feature type="domain" description="SusD-like N-terminal" evidence="7">
    <location>
        <begin position="111"/>
        <end position="237"/>
    </location>
</feature>
<dbReference type="Pfam" id="PF07980">
    <property type="entry name" value="SusD_RagB"/>
    <property type="match status" value="1"/>
</dbReference>
<evidence type="ECO:0000256" key="1">
    <source>
        <dbReference type="ARBA" id="ARBA00004442"/>
    </source>
</evidence>
<evidence type="ECO:0000256" key="5">
    <source>
        <dbReference type="ARBA" id="ARBA00023237"/>
    </source>
</evidence>
<evidence type="ECO:0000259" key="6">
    <source>
        <dbReference type="Pfam" id="PF07980"/>
    </source>
</evidence>
<organism evidence="8 9">
    <name type="scientific">Chitinophaga tropicalis</name>
    <dbReference type="NCBI Taxonomy" id="2683588"/>
    <lineage>
        <taxon>Bacteria</taxon>
        <taxon>Pseudomonadati</taxon>
        <taxon>Bacteroidota</taxon>
        <taxon>Chitinophagia</taxon>
        <taxon>Chitinophagales</taxon>
        <taxon>Chitinophagaceae</taxon>
        <taxon>Chitinophaga</taxon>
    </lineage>
</organism>
<dbReference type="Pfam" id="PF14322">
    <property type="entry name" value="SusD-like_3"/>
    <property type="match status" value="1"/>
</dbReference>
<dbReference type="AlphaFoldDB" id="A0A7K1U358"/>
<reference evidence="8 9" key="1">
    <citation type="submission" date="2019-12" db="EMBL/GenBank/DDBJ databases">
        <title>Chitinophaga sp. strain ysch24 (GDMCC 1.1355), whole genome shotgun sequence.</title>
        <authorList>
            <person name="Zhang X."/>
        </authorList>
    </citation>
    <scope>NUCLEOTIDE SEQUENCE [LARGE SCALE GENOMIC DNA]</scope>
    <source>
        <strain evidence="9">ysch24</strain>
    </source>
</reference>
<feature type="domain" description="RagB/SusD" evidence="6">
    <location>
        <begin position="308"/>
        <end position="605"/>
    </location>
</feature>
<dbReference type="GO" id="GO:0009279">
    <property type="term" value="C:cell outer membrane"/>
    <property type="evidence" value="ECO:0007669"/>
    <property type="project" value="UniProtKB-SubCell"/>
</dbReference>
<keyword evidence="3" id="KW-0732">Signal</keyword>
<comment type="subcellular location">
    <subcellularLocation>
        <location evidence="1">Cell outer membrane</location>
    </subcellularLocation>
</comment>